<dbReference type="Pfam" id="PF25954">
    <property type="entry name" value="Beta-barrel_RND_2"/>
    <property type="match status" value="1"/>
</dbReference>
<dbReference type="InterPro" id="IPR006143">
    <property type="entry name" value="RND_pump_MFP"/>
</dbReference>
<dbReference type="PANTHER" id="PTHR30469">
    <property type="entry name" value="MULTIDRUG RESISTANCE PROTEIN MDTA"/>
    <property type="match status" value="1"/>
</dbReference>
<sequence length="228" mass="23984">MKARHENTESMLCTARAQMTAARNQLDYTLLSAPFSGVISTVLVRENEMIGSGMPVAIVASANDPEVATAVPESIIGRIVQGDQVRVHLASPKATALTGVVSEISPGNARLSAYPVVIRLNDSGDHLLPGMTCTVIFSLAEEGSERDNAVLTVAADAVGKDHSGHFVYLAAKTDAPDIYSAVKRAVTVGQLKPDGYEILDGVAAGDLVITAGLSFLHDGKEVKLMKDE</sequence>
<dbReference type="Gene3D" id="2.40.50.100">
    <property type="match status" value="1"/>
</dbReference>
<dbReference type="InterPro" id="IPR058792">
    <property type="entry name" value="Beta-barrel_RND_2"/>
</dbReference>
<comment type="caution">
    <text evidence="3">The sequence shown here is derived from an EMBL/GenBank/DDBJ whole genome shotgun (WGS) entry which is preliminary data.</text>
</comment>
<accession>A0A0E9LYW9</accession>
<dbReference type="STRING" id="1236989.JCM15548_12754"/>
<keyword evidence="4" id="KW-1185">Reference proteome</keyword>
<proteinExistence type="inferred from homology"/>
<organism evidence="3 4">
    <name type="scientific">Geofilum rubicundum JCM 15548</name>
    <dbReference type="NCBI Taxonomy" id="1236989"/>
    <lineage>
        <taxon>Bacteria</taxon>
        <taxon>Pseudomonadati</taxon>
        <taxon>Bacteroidota</taxon>
        <taxon>Bacteroidia</taxon>
        <taxon>Marinilabiliales</taxon>
        <taxon>Marinilabiliaceae</taxon>
        <taxon>Geofilum</taxon>
    </lineage>
</organism>
<dbReference type="AlphaFoldDB" id="A0A0E9LYW9"/>
<dbReference type="Gene3D" id="2.40.420.20">
    <property type="match status" value="1"/>
</dbReference>
<dbReference type="Gene3D" id="2.40.30.170">
    <property type="match status" value="1"/>
</dbReference>
<dbReference type="GO" id="GO:0015562">
    <property type="term" value="F:efflux transmembrane transporter activity"/>
    <property type="evidence" value="ECO:0007669"/>
    <property type="project" value="TreeGrafter"/>
</dbReference>
<evidence type="ECO:0000256" key="1">
    <source>
        <dbReference type="ARBA" id="ARBA00009477"/>
    </source>
</evidence>
<protein>
    <submittedName>
        <fullName evidence="3">Probable Co/Zn/Cd efflux system membrane fusion protein</fullName>
    </submittedName>
</protein>
<dbReference type="NCBIfam" id="TIGR01730">
    <property type="entry name" value="RND_mfp"/>
    <property type="match status" value="1"/>
</dbReference>
<dbReference type="Proteomes" id="UP000032900">
    <property type="component" value="Unassembled WGS sequence"/>
</dbReference>
<dbReference type="OrthoDB" id="1957187at2"/>
<gene>
    <name evidence="3" type="ORF">JCM15548_12754</name>
</gene>
<comment type="similarity">
    <text evidence="1">Belongs to the membrane fusion protein (MFP) (TC 8.A.1) family.</text>
</comment>
<evidence type="ECO:0000313" key="4">
    <source>
        <dbReference type="Proteomes" id="UP000032900"/>
    </source>
</evidence>
<reference evidence="3 4" key="1">
    <citation type="journal article" date="2015" name="Microbes Environ.">
        <title>Distribution and evolution of nitrogen fixation genes in the phylum bacteroidetes.</title>
        <authorList>
            <person name="Inoue J."/>
            <person name="Oshima K."/>
            <person name="Suda W."/>
            <person name="Sakamoto M."/>
            <person name="Iino T."/>
            <person name="Noda S."/>
            <person name="Hongoh Y."/>
            <person name="Hattori M."/>
            <person name="Ohkuma M."/>
        </authorList>
    </citation>
    <scope>NUCLEOTIDE SEQUENCE [LARGE SCALE GENOMIC DNA]</scope>
    <source>
        <strain evidence="3">JCM 15548</strain>
    </source>
</reference>
<dbReference type="EMBL" id="BAZW01000024">
    <property type="protein sequence ID" value="GAO30483.1"/>
    <property type="molecule type" value="Genomic_DNA"/>
</dbReference>
<dbReference type="RefSeq" id="WP_062125514.1">
    <property type="nucleotide sequence ID" value="NZ_BAZW01000024.1"/>
</dbReference>
<evidence type="ECO:0000313" key="3">
    <source>
        <dbReference type="EMBL" id="GAO30483.1"/>
    </source>
</evidence>
<name>A0A0E9LYW9_9BACT</name>
<dbReference type="GO" id="GO:1990281">
    <property type="term" value="C:efflux pump complex"/>
    <property type="evidence" value="ECO:0007669"/>
    <property type="project" value="TreeGrafter"/>
</dbReference>
<dbReference type="SUPFAM" id="SSF111369">
    <property type="entry name" value="HlyD-like secretion proteins"/>
    <property type="match status" value="1"/>
</dbReference>
<feature type="domain" description="CusB-like beta-barrel" evidence="2">
    <location>
        <begin position="68"/>
        <end position="138"/>
    </location>
</feature>
<evidence type="ECO:0000259" key="2">
    <source>
        <dbReference type="Pfam" id="PF25954"/>
    </source>
</evidence>